<feature type="chain" id="PRO_5031159614" description="C2 domain-containing protein" evidence="1">
    <location>
        <begin position="27"/>
        <end position="167"/>
    </location>
</feature>
<name>A0A7S1RBX9_ALECA</name>
<gene>
    <name evidence="2" type="ORF">ACAT0790_LOCUS39048</name>
</gene>
<feature type="signal peptide" evidence="1">
    <location>
        <begin position="1"/>
        <end position="26"/>
    </location>
</feature>
<dbReference type="EMBL" id="HBGE01065131">
    <property type="protein sequence ID" value="CAD9162283.1"/>
    <property type="molecule type" value="Transcribed_RNA"/>
</dbReference>
<dbReference type="SUPFAM" id="SSF49562">
    <property type="entry name" value="C2 domain (Calcium/lipid-binding domain, CaLB)"/>
    <property type="match status" value="1"/>
</dbReference>
<dbReference type="InterPro" id="IPR035892">
    <property type="entry name" value="C2_domain_sf"/>
</dbReference>
<proteinExistence type="predicted"/>
<sequence length="167" mass="17762">MNGQDPVTVCTSSLVVLKVFFLGVRGLQKANHTDKTRLHCSALVDTLPASEVLTRVRPGGGDRAKWDEEVNVHGFDSGDRITFRLWGANADGSCEDVLGEAHIESQGLLESGFDGELPLCCNGQAGPIYLSVMIVPMDMSPHTMDSEGNVQDGGQPAVHVSVTGISI</sequence>
<evidence type="ECO:0000313" key="2">
    <source>
        <dbReference type="EMBL" id="CAD9162283.1"/>
    </source>
</evidence>
<dbReference type="AlphaFoldDB" id="A0A7S1RBX9"/>
<organism evidence="2">
    <name type="scientific">Alexandrium catenella</name>
    <name type="common">Red tide dinoflagellate</name>
    <name type="synonym">Gonyaulax catenella</name>
    <dbReference type="NCBI Taxonomy" id="2925"/>
    <lineage>
        <taxon>Eukaryota</taxon>
        <taxon>Sar</taxon>
        <taxon>Alveolata</taxon>
        <taxon>Dinophyceae</taxon>
        <taxon>Gonyaulacales</taxon>
        <taxon>Pyrocystaceae</taxon>
        <taxon>Alexandrium</taxon>
    </lineage>
</organism>
<evidence type="ECO:0008006" key="3">
    <source>
        <dbReference type="Google" id="ProtNLM"/>
    </source>
</evidence>
<protein>
    <recommendedName>
        <fullName evidence="3">C2 domain-containing protein</fullName>
    </recommendedName>
</protein>
<keyword evidence="1" id="KW-0732">Signal</keyword>
<accession>A0A7S1RBX9</accession>
<evidence type="ECO:0000256" key="1">
    <source>
        <dbReference type="SAM" id="SignalP"/>
    </source>
</evidence>
<reference evidence="2" key="1">
    <citation type="submission" date="2021-01" db="EMBL/GenBank/DDBJ databases">
        <authorList>
            <person name="Corre E."/>
            <person name="Pelletier E."/>
            <person name="Niang G."/>
            <person name="Scheremetjew M."/>
            <person name="Finn R."/>
            <person name="Kale V."/>
            <person name="Holt S."/>
            <person name="Cochrane G."/>
            <person name="Meng A."/>
            <person name="Brown T."/>
            <person name="Cohen L."/>
        </authorList>
    </citation>
    <scope>NUCLEOTIDE SEQUENCE</scope>
    <source>
        <strain evidence="2">OF101</strain>
    </source>
</reference>